<dbReference type="PANTHER" id="PTHR37815:SF3">
    <property type="entry name" value="UPF0397 PROTEIN SPR0429"/>
    <property type="match status" value="1"/>
</dbReference>
<dbReference type="PANTHER" id="PTHR37815">
    <property type="entry name" value="UPF0397 PROTEIN BC_2624-RELATED"/>
    <property type="match status" value="1"/>
</dbReference>
<dbReference type="RefSeq" id="WP_339960631.1">
    <property type="nucleotide sequence ID" value="NZ_JAWMWH010000001.1"/>
</dbReference>
<evidence type="ECO:0000256" key="5">
    <source>
        <dbReference type="HAMAP-Rule" id="MF_01572"/>
    </source>
</evidence>
<sequence length="186" mass="20292">MMKRKHLSIRTVVAIGIGTAIVFLLKRWVSIPSGVPNTNIDTSYGFLGFAAVLFGPIAGLFMGFLGHALTDFTQYGMPWWSWVIATGFVGLGMGMLHNRLGIEDGMFTVSKMVIYNVWQVIINLIAWTLIAPTGDILIYAEPANKVYLQGFISTISNSVSTGVIGTILLASYAATRLKKGSLRKED</sequence>
<comment type="caution">
    <text evidence="6">The sequence shown here is derived from an EMBL/GenBank/DDBJ whole genome shotgun (WGS) entry which is preliminary data.</text>
</comment>
<evidence type="ECO:0000313" key="6">
    <source>
        <dbReference type="EMBL" id="MEJ6399865.1"/>
    </source>
</evidence>
<keyword evidence="1 5" id="KW-1003">Cell membrane</keyword>
<accession>A0ABU8SJW5</accession>
<dbReference type="EMBL" id="JAWMWH010000001">
    <property type="protein sequence ID" value="MEJ6399865.1"/>
    <property type="molecule type" value="Genomic_DNA"/>
</dbReference>
<keyword evidence="7" id="KW-1185">Reference proteome</keyword>
<evidence type="ECO:0000256" key="2">
    <source>
        <dbReference type="ARBA" id="ARBA00022692"/>
    </source>
</evidence>
<keyword evidence="4 5" id="KW-0472">Membrane</keyword>
<proteinExistence type="inferred from homology"/>
<evidence type="ECO:0000256" key="4">
    <source>
        <dbReference type="ARBA" id="ARBA00023136"/>
    </source>
</evidence>
<feature type="transmembrane region" description="Helical" evidence="5">
    <location>
        <begin position="46"/>
        <end position="67"/>
    </location>
</feature>
<dbReference type="Gene3D" id="1.10.1760.20">
    <property type="match status" value="1"/>
</dbReference>
<feature type="transmembrane region" description="Helical" evidence="5">
    <location>
        <begin position="6"/>
        <end position="25"/>
    </location>
</feature>
<dbReference type="HAMAP" id="MF_01572">
    <property type="entry name" value="UPF0397"/>
    <property type="match status" value="1"/>
</dbReference>
<comment type="similarity">
    <text evidence="5">Belongs to the UPF0397 family.</text>
</comment>
<feature type="transmembrane region" description="Helical" evidence="5">
    <location>
        <begin position="146"/>
        <end position="174"/>
    </location>
</feature>
<evidence type="ECO:0000256" key="1">
    <source>
        <dbReference type="ARBA" id="ARBA00022475"/>
    </source>
</evidence>
<evidence type="ECO:0000256" key="3">
    <source>
        <dbReference type="ARBA" id="ARBA00022989"/>
    </source>
</evidence>
<evidence type="ECO:0000313" key="7">
    <source>
        <dbReference type="Proteomes" id="UP001370590"/>
    </source>
</evidence>
<dbReference type="Pfam" id="PF07155">
    <property type="entry name" value="ECF-ribofla_trS"/>
    <property type="match status" value="1"/>
</dbReference>
<keyword evidence="3 5" id="KW-1133">Transmembrane helix</keyword>
<feature type="transmembrane region" description="Helical" evidence="5">
    <location>
        <begin position="117"/>
        <end position="140"/>
    </location>
</feature>
<comment type="subcellular location">
    <subcellularLocation>
        <location evidence="5">Cell membrane</location>
        <topology evidence="5">Multi-pass membrane protein</topology>
    </subcellularLocation>
</comment>
<keyword evidence="2 5" id="KW-0812">Transmembrane</keyword>
<organism evidence="6 7">
    <name type="scientific">Nicoliella lavandulae</name>
    <dbReference type="NCBI Taxonomy" id="3082954"/>
    <lineage>
        <taxon>Bacteria</taxon>
        <taxon>Bacillati</taxon>
        <taxon>Bacillota</taxon>
        <taxon>Bacilli</taxon>
        <taxon>Lactobacillales</taxon>
        <taxon>Lactobacillaceae</taxon>
        <taxon>Nicoliella</taxon>
    </lineage>
</organism>
<gene>
    <name evidence="6" type="ORF">R4146_01505</name>
</gene>
<dbReference type="Proteomes" id="UP001370590">
    <property type="component" value="Unassembled WGS sequence"/>
</dbReference>
<reference evidence="6 7" key="1">
    <citation type="submission" date="2023-10" db="EMBL/GenBank/DDBJ databases">
        <title>Nicoliella lavandulae sp. nov. isolated from Lavandula angustifolia flowers.</title>
        <authorList>
            <person name="Alcantara C."/>
            <person name="Zuniga M."/>
            <person name="Landete J.M."/>
            <person name="Monedero V."/>
        </authorList>
    </citation>
    <scope>NUCLEOTIDE SEQUENCE [LARGE SCALE GENOMIC DNA]</scope>
    <source>
        <strain evidence="6 7">Es01</strain>
    </source>
</reference>
<protein>
    <recommendedName>
        <fullName evidence="5">UPF0397 protein R4146_01505</fullName>
    </recommendedName>
</protein>
<dbReference type="InterPro" id="IPR022914">
    <property type="entry name" value="UPF0397"/>
</dbReference>
<feature type="transmembrane region" description="Helical" evidence="5">
    <location>
        <begin position="79"/>
        <end position="96"/>
    </location>
</feature>
<dbReference type="NCBIfam" id="NF010182">
    <property type="entry name" value="PRK13661.1"/>
    <property type="match status" value="1"/>
</dbReference>
<dbReference type="InterPro" id="IPR009825">
    <property type="entry name" value="ECF_substrate-spec-like"/>
</dbReference>
<name>A0ABU8SJW5_9LACO</name>